<dbReference type="GO" id="GO:0000932">
    <property type="term" value="C:P-body"/>
    <property type="evidence" value="ECO:0007669"/>
    <property type="project" value="TreeGrafter"/>
</dbReference>
<feature type="compositionally biased region" description="Low complexity" evidence="1">
    <location>
        <begin position="1"/>
        <end position="13"/>
    </location>
</feature>
<dbReference type="AlphaFoldDB" id="A0AAD2A8G8"/>
<dbReference type="PANTHER" id="PTHR13586:SF0">
    <property type="entry name" value="TRAILER HITCH, ISOFORM H"/>
    <property type="match status" value="1"/>
</dbReference>
<dbReference type="EMBL" id="OU503054">
    <property type="protein sequence ID" value="CAI9783425.1"/>
    <property type="molecule type" value="Genomic_DNA"/>
</dbReference>
<dbReference type="Proteomes" id="UP000834106">
    <property type="component" value="Chromosome 19"/>
</dbReference>
<dbReference type="SUPFAM" id="SSF50182">
    <property type="entry name" value="Sm-like ribonucleoproteins"/>
    <property type="match status" value="1"/>
</dbReference>
<dbReference type="PANTHER" id="PTHR13586">
    <property type="entry name" value="SCD6 PROTEIN-RELATED"/>
    <property type="match status" value="1"/>
</dbReference>
<feature type="region of interest" description="Disordered" evidence="1">
    <location>
        <begin position="1"/>
        <end position="22"/>
    </location>
</feature>
<dbReference type="Gene3D" id="2.30.30.100">
    <property type="match status" value="1"/>
</dbReference>
<keyword evidence="4" id="KW-1185">Reference proteome</keyword>
<evidence type="ECO:0000256" key="1">
    <source>
        <dbReference type="SAM" id="MobiDB-lite"/>
    </source>
</evidence>
<dbReference type="SMART" id="SM01271">
    <property type="entry name" value="LSM14"/>
    <property type="match status" value="1"/>
</dbReference>
<reference evidence="3" key="1">
    <citation type="submission" date="2023-05" db="EMBL/GenBank/DDBJ databases">
        <authorList>
            <person name="Huff M."/>
        </authorList>
    </citation>
    <scope>NUCLEOTIDE SEQUENCE</scope>
</reference>
<dbReference type="InterPro" id="IPR010920">
    <property type="entry name" value="LSM_dom_sf"/>
</dbReference>
<accession>A0AAD2A8G8</accession>
<protein>
    <recommendedName>
        <fullName evidence="2">Lsm14-like N-terminal domain-containing protein</fullName>
    </recommendedName>
</protein>
<evidence type="ECO:0000259" key="2">
    <source>
        <dbReference type="SMART" id="SM01271"/>
    </source>
</evidence>
<proteinExistence type="predicted"/>
<sequence>MVAESSTAASSSRSGGGSADSYIGSLISLTSKSEIRYEGAHYNINTEESSIGLRNGHDIGNSEDDKKTRLGSFKKKAIDASSMFKKSLTRRRRSNKVMSVVLEDEHDQEELKSVDALRQALILEELLPRNTMTII</sequence>
<dbReference type="GO" id="GO:0003729">
    <property type="term" value="F:mRNA binding"/>
    <property type="evidence" value="ECO:0007669"/>
    <property type="project" value="TreeGrafter"/>
</dbReference>
<evidence type="ECO:0000313" key="4">
    <source>
        <dbReference type="Proteomes" id="UP000834106"/>
    </source>
</evidence>
<name>A0AAD2A8G8_9LAMI</name>
<evidence type="ECO:0000313" key="3">
    <source>
        <dbReference type="EMBL" id="CAI9783425.1"/>
    </source>
</evidence>
<dbReference type="GO" id="GO:0034063">
    <property type="term" value="P:stress granule assembly"/>
    <property type="evidence" value="ECO:0007669"/>
    <property type="project" value="TreeGrafter"/>
</dbReference>
<dbReference type="Pfam" id="PF12701">
    <property type="entry name" value="LSM14"/>
    <property type="match status" value="1"/>
</dbReference>
<dbReference type="GO" id="GO:0033962">
    <property type="term" value="P:P-body assembly"/>
    <property type="evidence" value="ECO:0007669"/>
    <property type="project" value="TreeGrafter"/>
</dbReference>
<gene>
    <name evidence="3" type="ORF">FPE_LOCUS30855</name>
</gene>
<dbReference type="InterPro" id="IPR025609">
    <property type="entry name" value="Lsm14-like_N"/>
</dbReference>
<feature type="domain" description="Lsm14-like N-terminal" evidence="2">
    <location>
        <begin position="18"/>
        <end position="134"/>
    </location>
</feature>
<organism evidence="3 4">
    <name type="scientific">Fraxinus pennsylvanica</name>
    <dbReference type="NCBI Taxonomy" id="56036"/>
    <lineage>
        <taxon>Eukaryota</taxon>
        <taxon>Viridiplantae</taxon>
        <taxon>Streptophyta</taxon>
        <taxon>Embryophyta</taxon>
        <taxon>Tracheophyta</taxon>
        <taxon>Spermatophyta</taxon>
        <taxon>Magnoliopsida</taxon>
        <taxon>eudicotyledons</taxon>
        <taxon>Gunneridae</taxon>
        <taxon>Pentapetalae</taxon>
        <taxon>asterids</taxon>
        <taxon>lamiids</taxon>
        <taxon>Lamiales</taxon>
        <taxon>Oleaceae</taxon>
        <taxon>Oleeae</taxon>
        <taxon>Fraxinus</taxon>
    </lineage>
</organism>